<evidence type="ECO:0000259" key="11">
    <source>
        <dbReference type="PROSITE" id="PS51007"/>
    </source>
</evidence>
<dbReference type="InterPro" id="IPR051395">
    <property type="entry name" value="Cytochrome_c_Peroxidase/MauG"/>
</dbReference>
<feature type="chain" id="PRO_5024388063" evidence="10">
    <location>
        <begin position="23"/>
        <end position="359"/>
    </location>
</feature>
<evidence type="ECO:0000256" key="9">
    <source>
        <dbReference type="PIRSR" id="PIRSR000294-2"/>
    </source>
</evidence>
<evidence type="ECO:0000256" key="1">
    <source>
        <dbReference type="ARBA" id="ARBA00004418"/>
    </source>
</evidence>
<keyword evidence="6" id="KW-0560">Oxidoreductase</keyword>
<dbReference type="PANTHER" id="PTHR30600">
    <property type="entry name" value="CYTOCHROME C PEROXIDASE-RELATED"/>
    <property type="match status" value="1"/>
</dbReference>
<feature type="binding site" description="covalent" evidence="8">
    <location>
        <position position="236"/>
    </location>
    <ligand>
        <name>heme c</name>
        <dbReference type="ChEBI" id="CHEBI:61717"/>
        <label>2</label>
    </ligand>
</feature>
<dbReference type="Gene3D" id="1.10.760.10">
    <property type="entry name" value="Cytochrome c-like domain"/>
    <property type="match status" value="2"/>
</dbReference>
<evidence type="ECO:0000256" key="6">
    <source>
        <dbReference type="ARBA" id="ARBA00023002"/>
    </source>
</evidence>
<feature type="binding site" description="covalent" evidence="8">
    <location>
        <position position="81"/>
    </location>
    <ligand>
        <name>heme c</name>
        <dbReference type="ChEBI" id="CHEBI:61717"/>
        <label>1</label>
    </ligand>
</feature>
<evidence type="ECO:0000256" key="4">
    <source>
        <dbReference type="ARBA" id="ARBA00022729"/>
    </source>
</evidence>
<evidence type="ECO:0000313" key="12">
    <source>
        <dbReference type="EMBL" id="KAA5536514.1"/>
    </source>
</evidence>
<dbReference type="PANTHER" id="PTHR30600:SF10">
    <property type="entry name" value="BLL6722 PROTEIN"/>
    <property type="match status" value="1"/>
</dbReference>
<accession>A0A5M6CN02</accession>
<dbReference type="SUPFAM" id="SSF46626">
    <property type="entry name" value="Cytochrome c"/>
    <property type="match status" value="2"/>
</dbReference>
<protein>
    <submittedName>
        <fullName evidence="12">C-type cytochrome</fullName>
    </submittedName>
</protein>
<dbReference type="Proteomes" id="UP000323632">
    <property type="component" value="Unassembled WGS sequence"/>
</dbReference>
<feature type="binding site" description="axial binding residue" evidence="9">
    <location>
        <position position="237"/>
    </location>
    <ligand>
        <name>heme c</name>
        <dbReference type="ChEBI" id="CHEBI:61717"/>
        <label>2</label>
    </ligand>
    <ligandPart>
        <name>Fe</name>
        <dbReference type="ChEBI" id="CHEBI:18248"/>
    </ligandPart>
</feature>
<evidence type="ECO:0000256" key="10">
    <source>
        <dbReference type="SAM" id="SignalP"/>
    </source>
</evidence>
<dbReference type="InterPro" id="IPR004852">
    <property type="entry name" value="Di-haem_cyt_c_peroxidsae"/>
</dbReference>
<evidence type="ECO:0000256" key="7">
    <source>
        <dbReference type="ARBA" id="ARBA00023004"/>
    </source>
</evidence>
<feature type="signal peptide" evidence="10">
    <location>
        <begin position="1"/>
        <end position="22"/>
    </location>
</feature>
<dbReference type="Pfam" id="PF03150">
    <property type="entry name" value="CCP_MauG"/>
    <property type="match status" value="1"/>
</dbReference>
<evidence type="ECO:0000256" key="5">
    <source>
        <dbReference type="ARBA" id="ARBA00022764"/>
    </source>
</evidence>
<evidence type="ECO:0000256" key="3">
    <source>
        <dbReference type="ARBA" id="ARBA00022723"/>
    </source>
</evidence>
<feature type="binding site" description="covalent" evidence="8">
    <location>
        <position position="78"/>
    </location>
    <ligand>
        <name>heme c</name>
        <dbReference type="ChEBI" id="CHEBI:61717"/>
        <label>1</label>
    </ligand>
</feature>
<comment type="PTM">
    <text evidence="8">Binds 2 heme groups per subunit.</text>
</comment>
<keyword evidence="7 9" id="KW-0408">Iron</keyword>
<keyword evidence="5" id="KW-0574">Periplasm</keyword>
<dbReference type="Pfam" id="PF00034">
    <property type="entry name" value="Cytochrom_C"/>
    <property type="match status" value="1"/>
</dbReference>
<name>A0A5M6CN02_9BACT</name>
<dbReference type="InterPro" id="IPR009056">
    <property type="entry name" value="Cyt_c-like_dom"/>
</dbReference>
<dbReference type="GO" id="GO:0020037">
    <property type="term" value="F:heme binding"/>
    <property type="evidence" value="ECO:0007669"/>
    <property type="project" value="InterPro"/>
</dbReference>
<dbReference type="GO" id="GO:0009055">
    <property type="term" value="F:electron transfer activity"/>
    <property type="evidence" value="ECO:0007669"/>
    <property type="project" value="InterPro"/>
</dbReference>
<gene>
    <name evidence="12" type="ORF">F0919_02275</name>
</gene>
<dbReference type="InterPro" id="IPR026259">
    <property type="entry name" value="MauG/Cytc_peroxidase"/>
</dbReference>
<reference evidence="12 13" key="1">
    <citation type="submission" date="2019-09" db="EMBL/GenBank/DDBJ databases">
        <title>Genome sequence and assembly of Taibaiella sp.</title>
        <authorList>
            <person name="Chhetri G."/>
        </authorList>
    </citation>
    <scope>NUCLEOTIDE SEQUENCE [LARGE SCALE GENOMIC DNA]</scope>
    <source>
        <strain evidence="12 13">KVB11</strain>
    </source>
</reference>
<comment type="cofactor">
    <cofactor evidence="8">
        <name>heme</name>
        <dbReference type="ChEBI" id="CHEBI:30413"/>
    </cofactor>
    <text evidence="8">Binds 2 heme groups.</text>
</comment>
<dbReference type="PROSITE" id="PS51007">
    <property type="entry name" value="CYTC"/>
    <property type="match status" value="2"/>
</dbReference>
<comment type="caution">
    <text evidence="12">The sequence shown here is derived from an EMBL/GenBank/DDBJ whole genome shotgun (WGS) entry which is preliminary data.</text>
</comment>
<dbReference type="GO" id="GO:0046872">
    <property type="term" value="F:metal ion binding"/>
    <property type="evidence" value="ECO:0007669"/>
    <property type="project" value="UniProtKB-KW"/>
</dbReference>
<dbReference type="GO" id="GO:0004130">
    <property type="term" value="F:cytochrome-c peroxidase activity"/>
    <property type="evidence" value="ECO:0007669"/>
    <property type="project" value="TreeGrafter"/>
</dbReference>
<feature type="domain" description="Cytochrome c" evidence="11">
    <location>
        <begin position="208"/>
        <end position="345"/>
    </location>
</feature>
<dbReference type="PIRSF" id="PIRSF000294">
    <property type="entry name" value="Cytochrome-c_peroxidase"/>
    <property type="match status" value="1"/>
</dbReference>
<evidence type="ECO:0000256" key="2">
    <source>
        <dbReference type="ARBA" id="ARBA00022617"/>
    </source>
</evidence>
<keyword evidence="3 9" id="KW-0479">Metal-binding</keyword>
<dbReference type="EMBL" id="VWSH01000001">
    <property type="protein sequence ID" value="KAA5536514.1"/>
    <property type="molecule type" value="Genomic_DNA"/>
</dbReference>
<feature type="binding site" description="axial binding residue" evidence="9">
    <location>
        <position position="82"/>
    </location>
    <ligand>
        <name>heme c</name>
        <dbReference type="ChEBI" id="CHEBI:61717"/>
        <label>1</label>
    </ligand>
    <ligandPart>
        <name>Fe</name>
        <dbReference type="ChEBI" id="CHEBI:18248"/>
    </ligandPart>
</feature>
<feature type="domain" description="Cytochrome c" evidence="11">
    <location>
        <begin position="56"/>
        <end position="158"/>
    </location>
</feature>
<feature type="binding site" description="covalent" evidence="8">
    <location>
        <position position="233"/>
    </location>
    <ligand>
        <name>heme c</name>
        <dbReference type="ChEBI" id="CHEBI:61717"/>
        <label>2</label>
    </ligand>
</feature>
<keyword evidence="13" id="KW-1185">Reference proteome</keyword>
<dbReference type="AlphaFoldDB" id="A0A5M6CN02"/>
<dbReference type="RefSeq" id="WP_150031091.1">
    <property type="nucleotide sequence ID" value="NZ_VWSH01000001.1"/>
</dbReference>
<sequence>MNKIKITGILALLMLTIVTINACKKDPVEEPDEPYTLDIGTFPTPNLPADNPLTREGVKLGRMLFYEKKLSGTNTQSCSSCHMQQFAFSDTAALSIGVRGMHGKRQAMSVSNMAWNSNEFFWDGRAHLLRDQSLKPIQDALEMDETLDNVVAKLQADETYRNQFRKAFGTETITSELMSKAMEQFMLTIVSKSSKFDDYKAGKATLTPEEERGRFLFFTEYNPGFPAQSGADCQHCHGGANFENDAFMNNGLDADADFIDIGREGVTGLASDRARFKVPSLRNVAITAPYMHDGRFKTLEQVVGHYNLVRNSSTLDPSFQQQLPNGLQLSPQDRAALVAFLKTLTDKDLTTNPVYSSPF</sequence>
<organism evidence="12 13">
    <name type="scientific">Taibaiella lutea</name>
    <dbReference type="NCBI Taxonomy" id="2608001"/>
    <lineage>
        <taxon>Bacteria</taxon>
        <taxon>Pseudomonadati</taxon>
        <taxon>Bacteroidota</taxon>
        <taxon>Chitinophagia</taxon>
        <taxon>Chitinophagales</taxon>
        <taxon>Chitinophagaceae</taxon>
        <taxon>Taibaiella</taxon>
    </lineage>
</organism>
<keyword evidence="2 8" id="KW-0349">Heme</keyword>
<evidence type="ECO:0000256" key="8">
    <source>
        <dbReference type="PIRSR" id="PIRSR000294-1"/>
    </source>
</evidence>
<evidence type="ECO:0000313" key="13">
    <source>
        <dbReference type="Proteomes" id="UP000323632"/>
    </source>
</evidence>
<dbReference type="GO" id="GO:0042597">
    <property type="term" value="C:periplasmic space"/>
    <property type="evidence" value="ECO:0007669"/>
    <property type="project" value="UniProtKB-SubCell"/>
</dbReference>
<comment type="subcellular location">
    <subcellularLocation>
        <location evidence="1">Periplasm</location>
    </subcellularLocation>
</comment>
<dbReference type="InterPro" id="IPR036909">
    <property type="entry name" value="Cyt_c-like_dom_sf"/>
</dbReference>
<keyword evidence="4 10" id="KW-0732">Signal</keyword>
<proteinExistence type="predicted"/>